<dbReference type="AlphaFoldDB" id="A0A8J6PAJ5"/>
<evidence type="ECO:0000313" key="3">
    <source>
        <dbReference type="EMBL" id="MBC8519772.1"/>
    </source>
</evidence>
<gene>
    <name evidence="3" type="ORF">H8D24_05145</name>
</gene>
<proteinExistence type="predicted"/>
<keyword evidence="2" id="KW-0472">Membrane</keyword>
<dbReference type="Pfam" id="PF04375">
    <property type="entry name" value="HemX"/>
    <property type="match status" value="1"/>
</dbReference>
<feature type="transmembrane region" description="Helical" evidence="2">
    <location>
        <begin position="28"/>
        <end position="48"/>
    </location>
</feature>
<evidence type="ECO:0000256" key="2">
    <source>
        <dbReference type="SAM" id="Phobius"/>
    </source>
</evidence>
<organism evidence="3 4">
    <name type="scientific">Candidatus Thiopontia autotrophica</name>
    <dbReference type="NCBI Taxonomy" id="2841688"/>
    <lineage>
        <taxon>Bacteria</taxon>
        <taxon>Pseudomonadati</taxon>
        <taxon>Pseudomonadota</taxon>
        <taxon>Gammaproteobacteria</taxon>
        <taxon>Candidatus Thiopontia</taxon>
    </lineage>
</organism>
<sequence>MSRRREDIIDAEVLSEHSNSPFLNTQNLTIIGGAILALTVLAGIVWLLTQSMQQENQTASESAAKNSLEIAAIERRITTTVQDIEKRAQNREDANIAYQSSQQKKLSALGNSFNKKLEQQSTLLQRSIDSNIRETQQLNQSIATLARRIEQREDNLHLSAALRLLQIAEEQLMIVNNLETTKQALTQANRQLGESGDPTLLPIQGMIREEIRLVNQVSLPDIYAATTKLTTLINSIDTIPFPSTNKFGGEPNPENTVAQNPADESSIWDWENILHKIWQDLLTLVRVEKREQELPAITSLAGQQSSRQILQLRLEQAQSALLLRDGELFRDRINSAEEWVKIFDQKSTVTTAMQQQLAELKSIQLSPVLPLIGQAHKKLKEILKESPNELAEELIE</sequence>
<accession>A0A8J6PAJ5</accession>
<dbReference type="PANTHER" id="PTHR38043">
    <property type="entry name" value="PROTEIN HEMX"/>
    <property type="match status" value="1"/>
</dbReference>
<dbReference type="EMBL" id="JACNFK010000027">
    <property type="protein sequence ID" value="MBC8519772.1"/>
    <property type="molecule type" value="Genomic_DNA"/>
</dbReference>
<dbReference type="Proteomes" id="UP000654401">
    <property type="component" value="Unassembled WGS sequence"/>
</dbReference>
<evidence type="ECO:0000256" key="1">
    <source>
        <dbReference type="SAM" id="Coils"/>
    </source>
</evidence>
<keyword evidence="2" id="KW-0812">Transmembrane</keyword>
<dbReference type="InterPro" id="IPR007470">
    <property type="entry name" value="HemX"/>
</dbReference>
<dbReference type="PANTHER" id="PTHR38043:SF1">
    <property type="entry name" value="PROTEIN HEMX"/>
    <property type="match status" value="1"/>
</dbReference>
<feature type="coiled-coil region" evidence="1">
    <location>
        <begin position="135"/>
        <end position="195"/>
    </location>
</feature>
<keyword evidence="1" id="KW-0175">Coiled coil</keyword>
<reference evidence="3 4" key="1">
    <citation type="submission" date="2020-08" db="EMBL/GenBank/DDBJ databases">
        <title>Bridging the membrane lipid divide: bacteria of the FCB group superphylum have the potential to synthesize archaeal ether lipids.</title>
        <authorList>
            <person name="Villanueva L."/>
            <person name="Von Meijenfeldt F.A.B."/>
            <person name="Westbye A.B."/>
            <person name="Yadav S."/>
            <person name="Hopmans E.C."/>
            <person name="Dutilh B.E."/>
            <person name="Sinninghe Damste J.S."/>
        </authorList>
    </citation>
    <scope>NUCLEOTIDE SEQUENCE [LARGE SCALE GENOMIC DNA]</scope>
    <source>
        <strain evidence="3">NIOZ-UU100</strain>
    </source>
</reference>
<comment type="caution">
    <text evidence="3">The sequence shown here is derived from an EMBL/GenBank/DDBJ whole genome shotgun (WGS) entry which is preliminary data.</text>
</comment>
<name>A0A8J6PAJ5_9GAMM</name>
<protein>
    <submittedName>
        <fullName evidence="3">Uroporphyrinogen-III C-methyltransferase</fullName>
    </submittedName>
</protein>
<keyword evidence="2" id="KW-1133">Transmembrane helix</keyword>
<evidence type="ECO:0000313" key="4">
    <source>
        <dbReference type="Proteomes" id="UP000654401"/>
    </source>
</evidence>